<keyword evidence="3" id="KW-0046">Antibiotic resistance</keyword>
<evidence type="ECO:0000313" key="6">
    <source>
        <dbReference type="Proteomes" id="UP001181355"/>
    </source>
</evidence>
<name>A0ABY9REU4_9BURK</name>
<gene>
    <name evidence="5" type="ORF">RF679_13935</name>
</gene>
<evidence type="ECO:0000256" key="3">
    <source>
        <dbReference type="ARBA" id="ARBA00023251"/>
    </source>
</evidence>
<dbReference type="EMBL" id="CP133720">
    <property type="protein sequence ID" value="WMW79746.1"/>
    <property type="molecule type" value="Genomic_DNA"/>
</dbReference>
<evidence type="ECO:0000256" key="1">
    <source>
        <dbReference type="ARBA" id="ARBA00011051"/>
    </source>
</evidence>
<feature type="domain" description="VOC" evidence="4">
    <location>
        <begin position="1"/>
        <end position="118"/>
    </location>
</feature>
<accession>A0ABY9REU4</accession>
<dbReference type="Pfam" id="PF19581">
    <property type="entry name" value="Glyoxalase_7"/>
    <property type="match status" value="1"/>
</dbReference>
<keyword evidence="6" id="KW-1185">Reference proteome</keyword>
<dbReference type="PROSITE" id="PS51819">
    <property type="entry name" value="VOC"/>
    <property type="match status" value="1"/>
</dbReference>
<dbReference type="Proteomes" id="UP001181355">
    <property type="component" value="Chromosome"/>
</dbReference>
<dbReference type="InterPro" id="IPR000335">
    <property type="entry name" value="Bleomycin-R"/>
</dbReference>
<organism evidence="5 6">
    <name type="scientific">Undibacterium cyanobacteriorum</name>
    <dbReference type="NCBI Taxonomy" id="3073561"/>
    <lineage>
        <taxon>Bacteria</taxon>
        <taxon>Pseudomonadati</taxon>
        <taxon>Pseudomonadota</taxon>
        <taxon>Betaproteobacteria</taxon>
        <taxon>Burkholderiales</taxon>
        <taxon>Oxalobacteraceae</taxon>
        <taxon>Undibacterium</taxon>
    </lineage>
</organism>
<evidence type="ECO:0000256" key="2">
    <source>
        <dbReference type="ARBA" id="ARBA00021572"/>
    </source>
</evidence>
<dbReference type="InterPro" id="IPR029068">
    <property type="entry name" value="Glyas_Bleomycin-R_OHBP_Dase"/>
</dbReference>
<dbReference type="CDD" id="cd08349">
    <property type="entry name" value="BLMA_like"/>
    <property type="match status" value="1"/>
</dbReference>
<comment type="similarity">
    <text evidence="1">Belongs to the bleomycin resistance protein family.</text>
</comment>
<evidence type="ECO:0000313" key="5">
    <source>
        <dbReference type="EMBL" id="WMW79746.1"/>
    </source>
</evidence>
<dbReference type="RefSeq" id="WP_309481241.1">
    <property type="nucleotide sequence ID" value="NZ_CP133720.1"/>
</dbReference>
<dbReference type="SUPFAM" id="SSF54593">
    <property type="entry name" value="Glyoxalase/Bleomycin resistance protein/Dihydroxybiphenyl dioxygenase"/>
    <property type="match status" value="1"/>
</dbReference>
<sequence>MFNSMTPIFRSFDEALARAFYIDFLEFEIVFEHRFEANTPLYLGLMKGNCTLHLSEHFGDAAPGAHIRIAVDDVDALCLSLNEKKYRNARPACQDMPWGSREMTINDPFGNRVTFYTTND</sequence>
<evidence type="ECO:0000259" key="4">
    <source>
        <dbReference type="PROSITE" id="PS51819"/>
    </source>
</evidence>
<protein>
    <recommendedName>
        <fullName evidence="2">Bleomycin resistance protein</fullName>
    </recommendedName>
</protein>
<reference evidence="5" key="1">
    <citation type="submission" date="2023-09" db="EMBL/GenBank/DDBJ databases">
        <title>Undibacterium sp. 20NA77.5 isolated from freshwater.</title>
        <authorList>
            <person name="Le V."/>
            <person name="Ko S.-R."/>
            <person name="Ahn C.-Y."/>
            <person name="Oh H.-M."/>
        </authorList>
    </citation>
    <scope>NUCLEOTIDE SEQUENCE</scope>
    <source>
        <strain evidence="5">20NA77.5</strain>
    </source>
</reference>
<dbReference type="InterPro" id="IPR037523">
    <property type="entry name" value="VOC_core"/>
</dbReference>
<dbReference type="Gene3D" id="3.10.180.10">
    <property type="entry name" value="2,3-Dihydroxybiphenyl 1,2-Dioxygenase, domain 1"/>
    <property type="match status" value="1"/>
</dbReference>
<proteinExistence type="inferred from homology"/>